<protein>
    <recommendedName>
        <fullName evidence="10">Ubiquinol-cytochrome c reductase iron-sulfur subunit</fullName>
        <ecNumber evidence="10">7.1.1.8</ecNumber>
    </recommendedName>
</protein>
<evidence type="ECO:0000256" key="12">
    <source>
        <dbReference type="SAM" id="MobiDB-lite"/>
    </source>
</evidence>
<evidence type="ECO:0000256" key="11">
    <source>
        <dbReference type="RuleBase" id="RU004497"/>
    </source>
</evidence>
<organism evidence="14 15">
    <name type="scientific">Acidihalobacter ferrooxydans</name>
    <dbReference type="NCBI Taxonomy" id="1765967"/>
    <lineage>
        <taxon>Bacteria</taxon>
        <taxon>Pseudomonadati</taxon>
        <taxon>Pseudomonadota</taxon>
        <taxon>Gammaproteobacteria</taxon>
        <taxon>Chromatiales</taxon>
        <taxon>Ectothiorhodospiraceae</taxon>
        <taxon>Acidihalobacter</taxon>
    </lineage>
</organism>
<evidence type="ECO:0000313" key="14">
    <source>
        <dbReference type="EMBL" id="APZ42433.1"/>
    </source>
</evidence>
<dbReference type="SUPFAM" id="SSF50022">
    <property type="entry name" value="ISP domain"/>
    <property type="match status" value="1"/>
</dbReference>
<evidence type="ECO:0000256" key="9">
    <source>
        <dbReference type="ARBA" id="ARBA00023157"/>
    </source>
</evidence>
<comment type="miscellaneous">
    <text evidence="10">The Rieske protein is a high potential 2Fe-2S protein.</text>
</comment>
<comment type="cofactor">
    <cofactor evidence="10">
        <name>[2Fe-2S] cluster</name>
        <dbReference type="ChEBI" id="CHEBI:190135"/>
    </cofactor>
    <text evidence="10">Binds 1 [2Fe-2S] cluster per subunit.</text>
</comment>
<evidence type="ECO:0000256" key="4">
    <source>
        <dbReference type="ARBA" id="ARBA00022723"/>
    </source>
</evidence>
<evidence type="ECO:0000256" key="5">
    <source>
        <dbReference type="ARBA" id="ARBA00022989"/>
    </source>
</evidence>
<sequence>MSDEKQDLPPIGDHEDSLREPAPDMKRRRFLVAGGLGAISAGAAAIGLITPFVSSLAPTQAAMTQGPNKLVVDLKPIKPGQMVTFPYLAEPHAIAPVVVVRRTPEMLASLIKIMDQHILRDPLSQQPQQPPYATNIYRSRKPEWLVMFNKCTHLCCVPQYWPEPRSLPGAKDWWLGGFHCPCHGSVYDLAGRVIIGSPAPQNMAVPDYHFEEADTRLVVTGKYGPSGICIF</sequence>
<keyword evidence="7" id="KW-0411">Iron-sulfur</keyword>
<dbReference type="InterPro" id="IPR017941">
    <property type="entry name" value="Rieske_2Fe-2S"/>
</dbReference>
<feature type="domain" description="Rieske" evidence="13">
    <location>
        <begin position="118"/>
        <end position="219"/>
    </location>
</feature>
<dbReference type="AlphaFoldDB" id="A0A1P8UF05"/>
<feature type="region of interest" description="Disordered" evidence="12">
    <location>
        <begin position="1"/>
        <end position="23"/>
    </location>
</feature>
<keyword evidence="10" id="KW-0813">Transport</keyword>
<dbReference type="NCBIfam" id="TIGR01416">
    <property type="entry name" value="Rieske_proteo"/>
    <property type="match status" value="1"/>
</dbReference>
<dbReference type="Gene3D" id="2.102.10.10">
    <property type="entry name" value="Rieske [2Fe-2S] iron-sulphur domain"/>
    <property type="match status" value="1"/>
</dbReference>
<dbReference type="PROSITE" id="PS51296">
    <property type="entry name" value="RIESKE"/>
    <property type="match status" value="1"/>
</dbReference>
<keyword evidence="15" id="KW-1185">Reference proteome</keyword>
<dbReference type="InterPro" id="IPR014349">
    <property type="entry name" value="Rieske_Fe-S_prot"/>
</dbReference>
<dbReference type="EMBL" id="CP019434">
    <property type="protein sequence ID" value="APZ42433.1"/>
    <property type="molecule type" value="Genomic_DNA"/>
</dbReference>
<comment type="catalytic activity">
    <reaction evidence="10">
        <text>a quinol + 2 Fe(III)-[cytochrome c](out) = a quinone + 2 Fe(II)-[cytochrome c](out) + 2 H(+)(out)</text>
        <dbReference type="Rhea" id="RHEA:11484"/>
        <dbReference type="Rhea" id="RHEA-COMP:10350"/>
        <dbReference type="Rhea" id="RHEA-COMP:14399"/>
        <dbReference type="ChEBI" id="CHEBI:15378"/>
        <dbReference type="ChEBI" id="CHEBI:24646"/>
        <dbReference type="ChEBI" id="CHEBI:29033"/>
        <dbReference type="ChEBI" id="CHEBI:29034"/>
        <dbReference type="ChEBI" id="CHEBI:132124"/>
        <dbReference type="EC" id="7.1.1.8"/>
    </reaction>
</comment>
<comment type="subunit">
    <text evidence="11">The main subunits of complex b-c1 are: cytochrome b, cytochrome c1 and the Rieske protein.</text>
</comment>
<comment type="subcellular location">
    <subcellularLocation>
        <location evidence="1">Membrane</location>
        <topology evidence="1">Single-pass membrane protein</topology>
    </subcellularLocation>
</comment>
<accession>A0A1P8UF05</accession>
<keyword evidence="5 10" id="KW-1133">Transmembrane helix</keyword>
<dbReference type="GO" id="GO:0046872">
    <property type="term" value="F:metal ion binding"/>
    <property type="evidence" value="ECO:0007669"/>
    <property type="project" value="UniProtKB-KW"/>
</dbReference>
<dbReference type="PRINTS" id="PR00162">
    <property type="entry name" value="RIESKE"/>
</dbReference>
<evidence type="ECO:0000256" key="7">
    <source>
        <dbReference type="ARBA" id="ARBA00023014"/>
    </source>
</evidence>
<evidence type="ECO:0000256" key="10">
    <source>
        <dbReference type="RuleBase" id="RU004494"/>
    </source>
</evidence>
<dbReference type="InterPro" id="IPR005805">
    <property type="entry name" value="Rieske_Fe-S_prot_C"/>
</dbReference>
<dbReference type="InterPro" id="IPR006317">
    <property type="entry name" value="Ubiquinol_cyt_c_Rdtase_Fe-S-su"/>
</dbReference>
<dbReference type="PROSITE" id="PS51318">
    <property type="entry name" value="TAT"/>
    <property type="match status" value="1"/>
</dbReference>
<dbReference type="CDD" id="cd03470">
    <property type="entry name" value="Rieske_cytochrome_bc1"/>
    <property type="match status" value="1"/>
</dbReference>
<dbReference type="Proteomes" id="UP000243807">
    <property type="component" value="Chromosome"/>
</dbReference>
<keyword evidence="10" id="KW-0249">Electron transport</keyword>
<keyword evidence="3" id="KW-0001">2Fe-2S</keyword>
<dbReference type="STRING" id="1765967.BW247_04470"/>
<dbReference type="InterPro" id="IPR006311">
    <property type="entry name" value="TAT_signal"/>
</dbReference>
<evidence type="ECO:0000256" key="3">
    <source>
        <dbReference type="ARBA" id="ARBA00022714"/>
    </source>
</evidence>
<name>A0A1P8UF05_9GAMM</name>
<dbReference type="RefSeq" id="WP_076836036.1">
    <property type="nucleotide sequence ID" value="NZ_CP019434.1"/>
</dbReference>
<evidence type="ECO:0000259" key="13">
    <source>
        <dbReference type="PROSITE" id="PS51296"/>
    </source>
</evidence>
<keyword evidence="9" id="KW-1015">Disulfide bond</keyword>
<feature type="transmembrane region" description="Helical" evidence="10">
    <location>
        <begin position="30"/>
        <end position="53"/>
    </location>
</feature>
<evidence type="ECO:0000256" key="8">
    <source>
        <dbReference type="ARBA" id="ARBA00023136"/>
    </source>
</evidence>
<reference evidence="14 15" key="1">
    <citation type="submission" date="2017-01" db="EMBL/GenBank/DDBJ databases">
        <title>Draft sequence of Acidihalobacter ferrooxidans strain DSM 14175 (strain V8).</title>
        <authorList>
            <person name="Khaleque H.N."/>
            <person name="Ramsay J.P."/>
            <person name="Murphy R.J.T."/>
            <person name="Kaksonen A.H."/>
            <person name="Boxall N.J."/>
            <person name="Watkin E.L.J."/>
        </authorList>
    </citation>
    <scope>NUCLEOTIDE SEQUENCE [LARGE SCALE GENOMIC DNA]</scope>
    <source>
        <strain evidence="14 15">V8</strain>
    </source>
</reference>
<dbReference type="Pfam" id="PF00355">
    <property type="entry name" value="Rieske"/>
    <property type="match status" value="1"/>
</dbReference>
<evidence type="ECO:0000256" key="2">
    <source>
        <dbReference type="ARBA" id="ARBA00022692"/>
    </source>
</evidence>
<keyword evidence="4" id="KW-0479">Metal-binding</keyword>
<evidence type="ECO:0000256" key="1">
    <source>
        <dbReference type="ARBA" id="ARBA00004167"/>
    </source>
</evidence>
<dbReference type="GO" id="GO:0051537">
    <property type="term" value="F:2 iron, 2 sulfur cluster binding"/>
    <property type="evidence" value="ECO:0007669"/>
    <property type="project" value="UniProtKB-KW"/>
</dbReference>
<keyword evidence="6" id="KW-0408">Iron</keyword>
<dbReference type="InterPro" id="IPR036922">
    <property type="entry name" value="Rieske_2Fe-2S_sf"/>
</dbReference>
<proteinExistence type="predicted"/>
<evidence type="ECO:0000256" key="6">
    <source>
        <dbReference type="ARBA" id="ARBA00023004"/>
    </source>
</evidence>
<gene>
    <name evidence="14" type="ORF">BW247_04470</name>
</gene>
<keyword evidence="2 10" id="KW-0812">Transmembrane</keyword>
<dbReference type="EC" id="7.1.1.8" evidence="10"/>
<keyword evidence="8 10" id="KW-0472">Membrane</keyword>
<dbReference type="PANTHER" id="PTHR10134">
    <property type="entry name" value="CYTOCHROME B-C1 COMPLEX SUBUNIT RIESKE, MITOCHONDRIAL"/>
    <property type="match status" value="1"/>
</dbReference>
<evidence type="ECO:0000313" key="15">
    <source>
        <dbReference type="Proteomes" id="UP000243807"/>
    </source>
</evidence>
<dbReference type="GO" id="GO:0016020">
    <property type="term" value="C:membrane"/>
    <property type="evidence" value="ECO:0007669"/>
    <property type="project" value="UniProtKB-SubCell"/>
</dbReference>
<dbReference type="KEGG" id="afy:BW247_04470"/>
<dbReference type="GO" id="GO:0008121">
    <property type="term" value="F:quinol-cytochrome-c reductase activity"/>
    <property type="evidence" value="ECO:0007669"/>
    <property type="project" value="UniProtKB-EC"/>
</dbReference>